<dbReference type="Proteomes" id="UP000613030">
    <property type="component" value="Unassembled WGS sequence"/>
</dbReference>
<sequence>MKLIKPIVYHSIEEKEALEKALMASIPEEKRASASKALMDIFARPEEKRSVTKLPNKH</sequence>
<comment type="caution">
    <text evidence="1">The sequence shown here is derived from an EMBL/GenBank/DDBJ whole genome shotgun (WGS) entry which is preliminary data.</text>
</comment>
<keyword evidence="2" id="KW-1185">Reference proteome</keyword>
<dbReference type="EMBL" id="JAERRB010000007">
    <property type="protein sequence ID" value="MBL0743493.1"/>
    <property type="molecule type" value="Genomic_DNA"/>
</dbReference>
<evidence type="ECO:0000313" key="1">
    <source>
        <dbReference type="EMBL" id="MBL0743493.1"/>
    </source>
</evidence>
<reference evidence="1 2" key="1">
    <citation type="submission" date="2021-01" db="EMBL/GenBank/DDBJ databases">
        <title>Chryseolinea sp. Jin1 Genome sequencing and assembly.</title>
        <authorList>
            <person name="Kim I."/>
        </authorList>
    </citation>
    <scope>NUCLEOTIDE SEQUENCE [LARGE SCALE GENOMIC DNA]</scope>
    <source>
        <strain evidence="1 2">Jin1</strain>
    </source>
</reference>
<evidence type="ECO:0000313" key="2">
    <source>
        <dbReference type="Proteomes" id="UP000613030"/>
    </source>
</evidence>
<proteinExistence type="predicted"/>
<name>A0ABS1KVK3_9BACT</name>
<protein>
    <submittedName>
        <fullName evidence="1">Uncharacterized protein</fullName>
    </submittedName>
</protein>
<dbReference type="RefSeq" id="WP_202012837.1">
    <property type="nucleotide sequence ID" value="NZ_JAERRB010000007.1"/>
</dbReference>
<organism evidence="1 2">
    <name type="scientific">Chryseolinea lacunae</name>
    <dbReference type="NCBI Taxonomy" id="2801331"/>
    <lineage>
        <taxon>Bacteria</taxon>
        <taxon>Pseudomonadati</taxon>
        <taxon>Bacteroidota</taxon>
        <taxon>Cytophagia</taxon>
        <taxon>Cytophagales</taxon>
        <taxon>Fulvivirgaceae</taxon>
        <taxon>Chryseolinea</taxon>
    </lineage>
</organism>
<accession>A0ABS1KVK3</accession>
<gene>
    <name evidence="1" type="ORF">JI741_19830</name>
</gene>